<dbReference type="PROSITE" id="PS51194">
    <property type="entry name" value="HELICASE_CTER"/>
    <property type="match status" value="1"/>
</dbReference>
<dbReference type="PANTHER" id="PTHR47959">
    <property type="entry name" value="ATP-DEPENDENT RNA HELICASE RHLE-RELATED"/>
    <property type="match status" value="1"/>
</dbReference>
<comment type="caution">
    <text evidence="15">The sequence shown here is derived from an EMBL/GenBank/DDBJ whole genome shotgun (WGS) entry which is preliminary data.</text>
</comment>
<feature type="short sequence motif" description="Q motif" evidence="9">
    <location>
        <begin position="168"/>
        <end position="196"/>
    </location>
</feature>
<comment type="similarity">
    <text evidence="10">Belongs to the DEAD box helicase family.</text>
</comment>
<dbReference type="Proteomes" id="UP001345827">
    <property type="component" value="Unassembled WGS sequence"/>
</dbReference>
<dbReference type="InterPro" id="IPR027417">
    <property type="entry name" value="P-loop_NTPase"/>
</dbReference>
<dbReference type="AlphaFoldDB" id="A0AAV9Q6K5"/>
<dbReference type="Pfam" id="PF00270">
    <property type="entry name" value="DEAD"/>
    <property type="match status" value="1"/>
</dbReference>
<protein>
    <submittedName>
        <fullName evidence="15">ATP-dependent RNA helicase</fullName>
        <ecNumber evidence="15">3.6.4.13</ecNumber>
    </submittedName>
</protein>
<dbReference type="PROSITE" id="PS51195">
    <property type="entry name" value="Q_MOTIF"/>
    <property type="match status" value="1"/>
</dbReference>
<keyword evidence="4 10" id="KW-0378">Hydrolase</keyword>
<dbReference type="InterPro" id="IPR050079">
    <property type="entry name" value="DEAD_box_RNA_helicase"/>
</dbReference>
<name>A0AAV9Q6K5_9PEZI</name>
<dbReference type="SUPFAM" id="SSF52540">
    <property type="entry name" value="P-loop containing nucleoside triphosphate hydrolases"/>
    <property type="match status" value="1"/>
</dbReference>
<feature type="compositionally biased region" description="Acidic residues" evidence="11">
    <location>
        <begin position="87"/>
        <end position="107"/>
    </location>
</feature>
<feature type="region of interest" description="Disordered" evidence="11">
    <location>
        <begin position="1"/>
        <end position="33"/>
    </location>
</feature>
<feature type="region of interest" description="Disordered" evidence="11">
    <location>
        <begin position="82"/>
        <end position="143"/>
    </location>
</feature>
<dbReference type="InterPro" id="IPR014001">
    <property type="entry name" value="Helicase_ATP-bd"/>
</dbReference>
<dbReference type="InterPro" id="IPR014014">
    <property type="entry name" value="RNA_helicase_DEAD_Q_motif"/>
</dbReference>
<dbReference type="InterPro" id="IPR000629">
    <property type="entry name" value="RNA-helicase_DEAD-box_CS"/>
</dbReference>
<dbReference type="GO" id="GO:0010467">
    <property type="term" value="P:gene expression"/>
    <property type="evidence" value="ECO:0007669"/>
    <property type="project" value="UniProtKB-ARBA"/>
</dbReference>
<dbReference type="CDD" id="cd18787">
    <property type="entry name" value="SF2_C_DEAD"/>
    <property type="match status" value="1"/>
</dbReference>
<organism evidence="15 16">
    <name type="scientific">Vermiconidia calcicola</name>
    <dbReference type="NCBI Taxonomy" id="1690605"/>
    <lineage>
        <taxon>Eukaryota</taxon>
        <taxon>Fungi</taxon>
        <taxon>Dikarya</taxon>
        <taxon>Ascomycota</taxon>
        <taxon>Pezizomycotina</taxon>
        <taxon>Dothideomycetes</taxon>
        <taxon>Dothideomycetidae</taxon>
        <taxon>Mycosphaerellales</taxon>
        <taxon>Extremaceae</taxon>
        <taxon>Vermiconidia</taxon>
    </lineage>
</organism>
<keyword evidence="2" id="KW-0690">Ribosome biogenesis</keyword>
<evidence type="ECO:0000259" key="14">
    <source>
        <dbReference type="PROSITE" id="PS51195"/>
    </source>
</evidence>
<dbReference type="GO" id="GO:0005829">
    <property type="term" value="C:cytosol"/>
    <property type="evidence" value="ECO:0007669"/>
    <property type="project" value="TreeGrafter"/>
</dbReference>
<sequence>MSKTVKRKVSPAGQTARKKQKTSDPAAKDPVERTVIRGDALRWKTVSLPGRLEDAEGFFGLEEIDDVDVVRDEVNNHVMFRPKSEADVGDDAAENEGQEWGGFDDEVQPSHAPEGHKSTPTTAAVKASKPKSSVKEQAAKTKRTDNIESGLRFDVLQSTTEESKSDVSAWKDVELLPTTLSQLARMGFAKPTPIQAAAIPAIRQGHDVIGKAVTGSGKTLAFGIPIFENWLATQTTYPDDQKKAKDTILALILAPTRELALQLNKHLNELCIGLDHFPRVTAVTGGLSILKQQRQLAYADIVVATPGRLWEVMNDTSTNHDTDILLDRLRKIKFLVVDEADRLLSEGHFKEVEDILDALDREVVEEDAEKDVVKGSPKSHRQTLVFSATFHKGLQQKLTAKVKPGSRMNNDLLNNQQSMEYLLRKLSFREAKPTFIDVNPATQMASALSESIVECAAMKKDLYLYTLLMQNAAAKTLVFTNSISAVRRLVGFLQNLKQPAVGLHSTMPQKSRLRSLEKFASQRTVLVATDVAARGLDIKGVDLIIHYHVPRTADMYVHRSGRTARADTSGRSILLCSPDEVAGVTRLIIEVHKTDKAPEVAEIDGRLTKRLVDRVNLAHRITDATLAKEKTSSKDEWLRSAAEELGVDYDSDEFESQGQRGQRGRGGGNAKKEKERAAVGKDQISQWRAELQSLLDKRINLGVSERYLAGGRVDVDALLDGKVDGTFLEGR</sequence>
<accession>A0AAV9Q6K5</accession>
<dbReference type="SMART" id="SM00487">
    <property type="entry name" value="DEXDc"/>
    <property type="match status" value="1"/>
</dbReference>
<comment type="subcellular location">
    <subcellularLocation>
        <location evidence="1">Nucleus</location>
    </subcellularLocation>
</comment>
<dbReference type="GO" id="GO:0005524">
    <property type="term" value="F:ATP binding"/>
    <property type="evidence" value="ECO:0007669"/>
    <property type="project" value="UniProtKB-KW"/>
</dbReference>
<dbReference type="GO" id="GO:0005634">
    <property type="term" value="C:nucleus"/>
    <property type="evidence" value="ECO:0007669"/>
    <property type="project" value="UniProtKB-SubCell"/>
</dbReference>
<proteinExistence type="inferred from homology"/>
<feature type="region of interest" description="Disordered" evidence="11">
    <location>
        <begin position="649"/>
        <end position="679"/>
    </location>
</feature>
<evidence type="ECO:0000313" key="15">
    <source>
        <dbReference type="EMBL" id="KAK5536092.1"/>
    </source>
</evidence>
<evidence type="ECO:0000256" key="3">
    <source>
        <dbReference type="ARBA" id="ARBA00022741"/>
    </source>
</evidence>
<evidence type="ECO:0000313" key="16">
    <source>
        <dbReference type="Proteomes" id="UP001345827"/>
    </source>
</evidence>
<dbReference type="InterPro" id="IPR001650">
    <property type="entry name" value="Helicase_C-like"/>
</dbReference>
<feature type="domain" description="DEAD-box RNA helicase Q" evidence="14">
    <location>
        <begin position="168"/>
        <end position="196"/>
    </location>
</feature>
<feature type="compositionally biased region" description="Basic and acidic residues" evidence="11">
    <location>
        <begin position="670"/>
        <end position="679"/>
    </location>
</feature>
<evidence type="ECO:0000259" key="12">
    <source>
        <dbReference type="PROSITE" id="PS51192"/>
    </source>
</evidence>
<evidence type="ECO:0000256" key="11">
    <source>
        <dbReference type="SAM" id="MobiDB-lite"/>
    </source>
</evidence>
<dbReference type="SMART" id="SM00490">
    <property type="entry name" value="HELICc"/>
    <property type="match status" value="1"/>
</dbReference>
<keyword evidence="16" id="KW-1185">Reference proteome</keyword>
<evidence type="ECO:0000256" key="2">
    <source>
        <dbReference type="ARBA" id="ARBA00022517"/>
    </source>
</evidence>
<feature type="compositionally biased region" description="Basic and acidic residues" evidence="11">
    <location>
        <begin position="133"/>
        <end position="143"/>
    </location>
</feature>
<dbReference type="GO" id="GO:0003723">
    <property type="term" value="F:RNA binding"/>
    <property type="evidence" value="ECO:0007669"/>
    <property type="project" value="UniProtKB-KW"/>
</dbReference>
<dbReference type="EMBL" id="JAXLQG010000009">
    <property type="protein sequence ID" value="KAK5536092.1"/>
    <property type="molecule type" value="Genomic_DNA"/>
</dbReference>
<dbReference type="PROSITE" id="PS51192">
    <property type="entry name" value="HELICASE_ATP_BIND_1"/>
    <property type="match status" value="1"/>
</dbReference>
<gene>
    <name evidence="15" type="primary">MAK5</name>
    <name evidence="15" type="ORF">LTR25_005994</name>
</gene>
<evidence type="ECO:0000256" key="1">
    <source>
        <dbReference type="ARBA" id="ARBA00004123"/>
    </source>
</evidence>
<keyword evidence="7" id="KW-0694">RNA-binding</keyword>
<evidence type="ECO:0000256" key="10">
    <source>
        <dbReference type="RuleBase" id="RU000492"/>
    </source>
</evidence>
<evidence type="ECO:0000256" key="9">
    <source>
        <dbReference type="PROSITE-ProRule" id="PRU00552"/>
    </source>
</evidence>
<dbReference type="PROSITE" id="PS00039">
    <property type="entry name" value="DEAD_ATP_HELICASE"/>
    <property type="match status" value="1"/>
</dbReference>
<keyword evidence="3 10" id="KW-0547">Nucleotide-binding</keyword>
<dbReference type="Pfam" id="PF00271">
    <property type="entry name" value="Helicase_C"/>
    <property type="match status" value="1"/>
</dbReference>
<dbReference type="EC" id="3.6.4.13" evidence="15"/>
<keyword evidence="5 10" id="KW-0347">Helicase</keyword>
<evidence type="ECO:0000259" key="13">
    <source>
        <dbReference type="PROSITE" id="PS51194"/>
    </source>
</evidence>
<keyword evidence="6 10" id="KW-0067">ATP-binding</keyword>
<dbReference type="GO" id="GO:0003724">
    <property type="term" value="F:RNA helicase activity"/>
    <property type="evidence" value="ECO:0007669"/>
    <property type="project" value="UniProtKB-EC"/>
</dbReference>
<evidence type="ECO:0000256" key="5">
    <source>
        <dbReference type="ARBA" id="ARBA00022806"/>
    </source>
</evidence>
<dbReference type="GO" id="GO:0016787">
    <property type="term" value="F:hydrolase activity"/>
    <property type="evidence" value="ECO:0007669"/>
    <property type="project" value="UniProtKB-KW"/>
</dbReference>
<evidence type="ECO:0000256" key="4">
    <source>
        <dbReference type="ARBA" id="ARBA00022801"/>
    </source>
</evidence>
<keyword evidence="8" id="KW-0539">Nucleus</keyword>
<evidence type="ECO:0000256" key="8">
    <source>
        <dbReference type="ARBA" id="ARBA00023242"/>
    </source>
</evidence>
<dbReference type="InterPro" id="IPR011545">
    <property type="entry name" value="DEAD/DEAH_box_helicase_dom"/>
</dbReference>
<dbReference type="PANTHER" id="PTHR47959:SF24">
    <property type="entry name" value="ATP-DEPENDENT RNA HELICASE"/>
    <property type="match status" value="1"/>
</dbReference>
<feature type="domain" description="Helicase ATP-binding" evidence="12">
    <location>
        <begin position="199"/>
        <end position="408"/>
    </location>
</feature>
<feature type="compositionally biased region" description="Low complexity" evidence="11">
    <location>
        <begin position="118"/>
        <end position="131"/>
    </location>
</feature>
<evidence type="ECO:0000256" key="7">
    <source>
        <dbReference type="ARBA" id="ARBA00022884"/>
    </source>
</evidence>
<feature type="domain" description="Helicase C-terminal" evidence="13">
    <location>
        <begin position="461"/>
        <end position="608"/>
    </location>
</feature>
<evidence type="ECO:0000256" key="6">
    <source>
        <dbReference type="ARBA" id="ARBA00022840"/>
    </source>
</evidence>
<dbReference type="Gene3D" id="3.40.50.300">
    <property type="entry name" value="P-loop containing nucleotide triphosphate hydrolases"/>
    <property type="match status" value="2"/>
</dbReference>
<reference evidence="15 16" key="1">
    <citation type="submission" date="2023-06" db="EMBL/GenBank/DDBJ databases">
        <title>Black Yeasts Isolated from many extreme environments.</title>
        <authorList>
            <person name="Coleine C."/>
            <person name="Stajich J.E."/>
            <person name="Selbmann L."/>
        </authorList>
    </citation>
    <scope>NUCLEOTIDE SEQUENCE [LARGE SCALE GENOMIC DNA]</scope>
    <source>
        <strain evidence="15 16">CCFEE 5887</strain>
    </source>
</reference>
<dbReference type="GO" id="GO:0042254">
    <property type="term" value="P:ribosome biogenesis"/>
    <property type="evidence" value="ECO:0007669"/>
    <property type="project" value="UniProtKB-KW"/>
</dbReference>